<dbReference type="RefSeq" id="WP_130346249.1">
    <property type="nucleotide sequence ID" value="NZ_SGWQ01000008.1"/>
</dbReference>
<evidence type="ECO:0008006" key="5">
    <source>
        <dbReference type="Google" id="ProtNLM"/>
    </source>
</evidence>
<evidence type="ECO:0000313" key="3">
    <source>
        <dbReference type="EMBL" id="RZS34807.1"/>
    </source>
</evidence>
<feature type="region of interest" description="Disordered" evidence="1">
    <location>
        <begin position="25"/>
        <end position="56"/>
    </location>
</feature>
<accession>A0A4V2ES17</accession>
<evidence type="ECO:0000256" key="2">
    <source>
        <dbReference type="SAM" id="SignalP"/>
    </source>
</evidence>
<name>A0A4V2ES17_9PSEU</name>
<keyword evidence="4" id="KW-1185">Reference proteome</keyword>
<evidence type="ECO:0000256" key="1">
    <source>
        <dbReference type="SAM" id="MobiDB-lite"/>
    </source>
</evidence>
<feature type="compositionally biased region" description="Basic and acidic residues" evidence="1">
    <location>
        <begin position="47"/>
        <end position="56"/>
    </location>
</feature>
<reference evidence="3 4" key="1">
    <citation type="submission" date="2019-02" db="EMBL/GenBank/DDBJ databases">
        <title>Genomic Encyclopedia of Type Strains, Phase IV (KMG-IV): sequencing the most valuable type-strain genomes for metagenomic binning, comparative biology and taxonomic classification.</title>
        <authorList>
            <person name="Goeker M."/>
        </authorList>
    </citation>
    <scope>NUCLEOTIDE SEQUENCE [LARGE SCALE GENOMIC DNA]</scope>
    <source>
        <strain evidence="3 4">DSM 101727</strain>
    </source>
</reference>
<dbReference type="AlphaFoldDB" id="A0A4V2ES17"/>
<dbReference type="PROSITE" id="PS51257">
    <property type="entry name" value="PROKAR_LIPOPROTEIN"/>
    <property type="match status" value="1"/>
</dbReference>
<organism evidence="3 4">
    <name type="scientific">Herbihabitans rhizosphaerae</name>
    <dbReference type="NCBI Taxonomy" id="1872711"/>
    <lineage>
        <taxon>Bacteria</taxon>
        <taxon>Bacillati</taxon>
        <taxon>Actinomycetota</taxon>
        <taxon>Actinomycetes</taxon>
        <taxon>Pseudonocardiales</taxon>
        <taxon>Pseudonocardiaceae</taxon>
        <taxon>Herbihabitans</taxon>
    </lineage>
</organism>
<sequence length="215" mass="22831">MRTALTAVLVVGGLTLAGCGQTVAGTASPAGDTGQTVTTAPSTTKPPNDDFKEHPDFPRVLNANRLAEVLKNNIYARPNPASTDATFMWSGGGVVDPPGTGIATFDMKITAMLITARAGRTGAEAAQAQMDLRYTNGQPVAFEPVTVPGADAAKKHWNVMENTTFIRYAVRVKNALLDLEYSPPSPSHKLVPTPTAQSEAIMARFVADFVALYRR</sequence>
<feature type="chain" id="PRO_5039012725" description="Lipoprotein" evidence="2">
    <location>
        <begin position="25"/>
        <end position="215"/>
    </location>
</feature>
<feature type="signal peptide" evidence="2">
    <location>
        <begin position="1"/>
        <end position="24"/>
    </location>
</feature>
<gene>
    <name evidence="3" type="ORF">EV193_108156</name>
</gene>
<keyword evidence="2" id="KW-0732">Signal</keyword>
<protein>
    <recommendedName>
        <fullName evidence="5">Lipoprotein</fullName>
    </recommendedName>
</protein>
<dbReference type="EMBL" id="SGWQ01000008">
    <property type="protein sequence ID" value="RZS34807.1"/>
    <property type="molecule type" value="Genomic_DNA"/>
</dbReference>
<dbReference type="Proteomes" id="UP000294257">
    <property type="component" value="Unassembled WGS sequence"/>
</dbReference>
<evidence type="ECO:0000313" key="4">
    <source>
        <dbReference type="Proteomes" id="UP000294257"/>
    </source>
</evidence>
<comment type="caution">
    <text evidence="3">The sequence shown here is derived from an EMBL/GenBank/DDBJ whole genome shotgun (WGS) entry which is preliminary data.</text>
</comment>
<proteinExistence type="predicted"/>
<feature type="compositionally biased region" description="Polar residues" evidence="1">
    <location>
        <begin position="33"/>
        <end position="46"/>
    </location>
</feature>